<evidence type="ECO:0008006" key="4">
    <source>
        <dbReference type="Google" id="ProtNLM"/>
    </source>
</evidence>
<evidence type="ECO:0000313" key="2">
    <source>
        <dbReference type="EMBL" id="QKD05189.1"/>
    </source>
</evidence>
<feature type="transmembrane region" description="Helical" evidence="1">
    <location>
        <begin position="48"/>
        <end position="67"/>
    </location>
</feature>
<dbReference type="EMBL" id="CP033367">
    <property type="protein sequence ID" value="QKD05189.1"/>
    <property type="molecule type" value="Genomic_DNA"/>
</dbReference>
<reference evidence="2 3" key="1">
    <citation type="submission" date="2018-10" db="EMBL/GenBank/DDBJ databases">
        <authorList>
            <person name="Perry B.J."/>
            <person name="Sullivan J.T."/>
            <person name="Murphy R.J.T."/>
            <person name="Ramsay J.P."/>
            <person name="Ronson C.W."/>
        </authorList>
    </citation>
    <scope>NUCLEOTIDE SEQUENCE [LARGE SCALE GENOMIC DNA]</scope>
    <source>
        <strain evidence="2 3">R88b</strain>
    </source>
</reference>
<name>A0A6M7WX30_RHILI</name>
<keyword evidence="1" id="KW-1133">Transmembrane helix</keyword>
<keyword evidence="1" id="KW-0472">Membrane</keyword>
<feature type="transmembrane region" description="Helical" evidence="1">
    <location>
        <begin position="20"/>
        <end position="41"/>
    </location>
</feature>
<sequence>MNAPVQNPPASAARLVTIKAIHTVVWVFFVACILAIWLFALRGDFFHAALSIGVVLVEVLVLVLNGWQCPLTSVAAGYTGDRRDNFDIYLPEWLARHNKLIFGTLYVAGIAATLARWSNAST</sequence>
<accession>A0A6M7WX30</accession>
<protein>
    <recommendedName>
        <fullName evidence="4">DUF2784 domain-containing protein</fullName>
    </recommendedName>
</protein>
<proteinExistence type="predicted"/>
<evidence type="ECO:0000313" key="3">
    <source>
        <dbReference type="Proteomes" id="UP000503017"/>
    </source>
</evidence>
<dbReference type="AlphaFoldDB" id="A0A6M7WX30"/>
<evidence type="ECO:0000256" key="1">
    <source>
        <dbReference type="SAM" id="Phobius"/>
    </source>
</evidence>
<organism evidence="2 3">
    <name type="scientific">Mesorhizobium loti R88b</name>
    <dbReference type="NCBI Taxonomy" id="935548"/>
    <lineage>
        <taxon>Bacteria</taxon>
        <taxon>Pseudomonadati</taxon>
        <taxon>Pseudomonadota</taxon>
        <taxon>Alphaproteobacteria</taxon>
        <taxon>Hyphomicrobiales</taxon>
        <taxon>Phyllobacteriaceae</taxon>
        <taxon>Mesorhizobium</taxon>
    </lineage>
</organism>
<dbReference type="RefSeq" id="WP_027033843.1">
    <property type="nucleotide sequence ID" value="NZ_CP033367.1"/>
</dbReference>
<dbReference type="Proteomes" id="UP000503017">
    <property type="component" value="Chromosome"/>
</dbReference>
<gene>
    <name evidence="2" type="ORF">EB235_29960</name>
</gene>
<keyword evidence="1" id="KW-0812">Transmembrane</keyword>